<organism evidence="2 3">
    <name type="scientific">Lophiostoma macrostomum CBS 122681</name>
    <dbReference type="NCBI Taxonomy" id="1314788"/>
    <lineage>
        <taxon>Eukaryota</taxon>
        <taxon>Fungi</taxon>
        <taxon>Dikarya</taxon>
        <taxon>Ascomycota</taxon>
        <taxon>Pezizomycotina</taxon>
        <taxon>Dothideomycetes</taxon>
        <taxon>Pleosporomycetidae</taxon>
        <taxon>Pleosporales</taxon>
        <taxon>Lophiostomataceae</taxon>
        <taxon>Lophiostoma</taxon>
    </lineage>
</organism>
<protein>
    <submittedName>
        <fullName evidence="2">Uncharacterized protein</fullName>
    </submittedName>
</protein>
<dbReference type="EMBL" id="MU004525">
    <property type="protein sequence ID" value="KAF2648711.1"/>
    <property type="molecule type" value="Genomic_DNA"/>
</dbReference>
<dbReference type="Proteomes" id="UP000799324">
    <property type="component" value="Unassembled WGS sequence"/>
</dbReference>
<dbReference type="OrthoDB" id="3773156at2759"/>
<feature type="chain" id="PRO_5025534148" evidence="1">
    <location>
        <begin position="22"/>
        <end position="141"/>
    </location>
</feature>
<feature type="signal peptide" evidence="1">
    <location>
        <begin position="1"/>
        <end position="21"/>
    </location>
</feature>
<gene>
    <name evidence="2" type="ORF">K491DRAFT_762891</name>
</gene>
<dbReference type="AlphaFoldDB" id="A0A6A6SP02"/>
<evidence type="ECO:0000256" key="1">
    <source>
        <dbReference type="SAM" id="SignalP"/>
    </source>
</evidence>
<proteinExistence type="predicted"/>
<reference evidence="2" key="1">
    <citation type="journal article" date="2020" name="Stud. Mycol.">
        <title>101 Dothideomycetes genomes: a test case for predicting lifestyles and emergence of pathogens.</title>
        <authorList>
            <person name="Haridas S."/>
            <person name="Albert R."/>
            <person name="Binder M."/>
            <person name="Bloem J."/>
            <person name="Labutti K."/>
            <person name="Salamov A."/>
            <person name="Andreopoulos B."/>
            <person name="Baker S."/>
            <person name="Barry K."/>
            <person name="Bills G."/>
            <person name="Bluhm B."/>
            <person name="Cannon C."/>
            <person name="Castanera R."/>
            <person name="Culley D."/>
            <person name="Daum C."/>
            <person name="Ezra D."/>
            <person name="Gonzalez J."/>
            <person name="Henrissat B."/>
            <person name="Kuo A."/>
            <person name="Liang C."/>
            <person name="Lipzen A."/>
            <person name="Lutzoni F."/>
            <person name="Magnuson J."/>
            <person name="Mondo S."/>
            <person name="Nolan M."/>
            <person name="Ohm R."/>
            <person name="Pangilinan J."/>
            <person name="Park H.-J."/>
            <person name="Ramirez L."/>
            <person name="Alfaro M."/>
            <person name="Sun H."/>
            <person name="Tritt A."/>
            <person name="Yoshinaga Y."/>
            <person name="Zwiers L.-H."/>
            <person name="Turgeon B."/>
            <person name="Goodwin S."/>
            <person name="Spatafora J."/>
            <person name="Crous P."/>
            <person name="Grigoriev I."/>
        </authorList>
    </citation>
    <scope>NUCLEOTIDE SEQUENCE</scope>
    <source>
        <strain evidence="2">CBS 122681</strain>
    </source>
</reference>
<sequence length="141" mass="15082">MKLLALFGLLFSVSMVPGAVAPFTALLGLEGAVAGVLLSVPQVKKARDGDEEANVDIHLPPGVPQYVLDMCAQELVKSKVVIDQHPDYSLRLNGVPPTCMNLAVLFAEQGRPIPCGSACLDYKGLSDSDLKSIIEFFNSHM</sequence>
<keyword evidence="1" id="KW-0732">Signal</keyword>
<evidence type="ECO:0000313" key="2">
    <source>
        <dbReference type="EMBL" id="KAF2648711.1"/>
    </source>
</evidence>
<keyword evidence="3" id="KW-1185">Reference proteome</keyword>
<evidence type="ECO:0000313" key="3">
    <source>
        <dbReference type="Proteomes" id="UP000799324"/>
    </source>
</evidence>
<accession>A0A6A6SP02</accession>
<name>A0A6A6SP02_9PLEO</name>